<name>A0A655ECL5_SALET</name>
<evidence type="ECO:0000313" key="2">
    <source>
        <dbReference type="Proteomes" id="UP000042394"/>
    </source>
</evidence>
<gene>
    <name evidence="1" type="ORF">ERS008207_04422</name>
</gene>
<proteinExistence type="predicted"/>
<dbReference type="EMBL" id="CQPD01000065">
    <property type="protein sequence ID" value="CNV14760.1"/>
    <property type="molecule type" value="Genomic_DNA"/>
</dbReference>
<dbReference type="AlphaFoldDB" id="A0A655ECL5"/>
<sequence length="198" mass="23776">MIALLQLRQHSGNRLRHFAFQMAIHFTFKLFFQFRNALTGHGGKDIQQVRDTRFLFHIITHYRRLVGVSDRTFDFLHYRFRIFQQADHVITVIVRFGHFLRRLQQRHHARAGFWNKRFRYFENITIQPVKTLGDIAAQFQMLLLIFAYRHQIGLVQQDVCRHQHRVIKQAGVNVFRIARRFIFKLRHTAQLAEIGIAV</sequence>
<organism evidence="1 2">
    <name type="scientific">Salmonella enterica subsp. enterica serovar Bovismorbificans</name>
    <dbReference type="NCBI Taxonomy" id="58097"/>
    <lineage>
        <taxon>Bacteria</taxon>
        <taxon>Pseudomonadati</taxon>
        <taxon>Pseudomonadota</taxon>
        <taxon>Gammaproteobacteria</taxon>
        <taxon>Enterobacterales</taxon>
        <taxon>Enterobacteriaceae</taxon>
        <taxon>Salmonella</taxon>
    </lineage>
</organism>
<reference evidence="1 2" key="1">
    <citation type="submission" date="2015-03" db="EMBL/GenBank/DDBJ databases">
        <authorList>
            <consortium name="Pathogen Informatics"/>
        </authorList>
    </citation>
    <scope>NUCLEOTIDE SEQUENCE [LARGE SCALE GENOMIC DNA]</scope>
    <source>
        <strain evidence="1 2">D4891</strain>
    </source>
</reference>
<evidence type="ECO:0000313" key="1">
    <source>
        <dbReference type="EMBL" id="CNV14760.1"/>
    </source>
</evidence>
<accession>A0A655ECL5</accession>
<protein>
    <submittedName>
        <fullName evidence="1">Uncharacterized protein</fullName>
    </submittedName>
</protein>
<dbReference type="Proteomes" id="UP000042394">
    <property type="component" value="Unassembled WGS sequence"/>
</dbReference>